<dbReference type="Gene3D" id="3.40.462.20">
    <property type="match status" value="1"/>
</dbReference>
<accession>A0A239F4L7</accession>
<dbReference type="Pfam" id="PF01565">
    <property type="entry name" value="FAD_binding_4"/>
    <property type="match status" value="1"/>
</dbReference>
<evidence type="ECO:0000256" key="1">
    <source>
        <dbReference type="ARBA" id="ARBA00001974"/>
    </source>
</evidence>
<dbReference type="Pfam" id="PF08031">
    <property type="entry name" value="BBE"/>
    <property type="match status" value="1"/>
</dbReference>
<dbReference type="Gene3D" id="3.30.465.10">
    <property type="match status" value="1"/>
</dbReference>
<dbReference type="InterPro" id="IPR050416">
    <property type="entry name" value="FAD-linked_Oxidoreductase"/>
</dbReference>
<dbReference type="EMBL" id="FZOQ01000008">
    <property type="protein sequence ID" value="SNS51856.1"/>
    <property type="molecule type" value="Genomic_DNA"/>
</dbReference>
<dbReference type="GO" id="GO:0016491">
    <property type="term" value="F:oxidoreductase activity"/>
    <property type="evidence" value="ECO:0007669"/>
    <property type="project" value="UniProtKB-KW"/>
</dbReference>
<comment type="cofactor">
    <cofactor evidence="1">
        <name>FAD</name>
        <dbReference type="ChEBI" id="CHEBI:57692"/>
    </cofactor>
</comment>
<evidence type="ECO:0000256" key="5">
    <source>
        <dbReference type="ARBA" id="ARBA00023002"/>
    </source>
</evidence>
<sequence>MKTYAVCTLDQEMTEISEEEIRELSAKLHGELLTPESPQYDEARAIWNSMVDRRPGLIVRCSGSADVLQAVIFARNHDLLLSIRGGGHNIAGSAVCDHGLMLDLSQMRSVQIDPEARIALVEPGCTLADFDREAQAFGLATPVGINSTTGVAGLTLGGGFGWLSRLYGMTVDNLLAVDIVTAEGELVQASEDRHQDLFWAVRGGGGNFGVVTSFKFRLHKVGPEVLSGLIVHPFSEAKKVLQFYREFVAGLPDETAVWAVVRKAPPLPFLPEEWHGKEVVVLAAFHAGDMAEGERLLEPLRSWGKPIADVIGPHQYVQWQQAFDPLLTPGARNYWKSHNFEALSDEALDTLVDYAGRLPSPHTEIFIGQVGGQMGRVGETETAYPHRDAEFVMNVHARWENSSEDEECIQWARAFFHASAPYATGGVYINFLTQEETDRIRNAYGPNYDRLVEVKTKYDPHNLFRFNQNIKPAEVA</sequence>
<name>A0A239F4L7_9BACT</name>
<keyword evidence="4" id="KW-0274">FAD</keyword>
<comment type="similarity">
    <text evidence="2">Belongs to the oxygen-dependent FAD-linked oxidoreductase family.</text>
</comment>
<evidence type="ECO:0000256" key="3">
    <source>
        <dbReference type="ARBA" id="ARBA00022630"/>
    </source>
</evidence>
<evidence type="ECO:0000256" key="2">
    <source>
        <dbReference type="ARBA" id="ARBA00005466"/>
    </source>
</evidence>
<proteinExistence type="inferred from homology"/>
<dbReference type="AlphaFoldDB" id="A0A239F4L7"/>
<dbReference type="InterPro" id="IPR012951">
    <property type="entry name" value="BBE"/>
</dbReference>
<dbReference type="Proteomes" id="UP000198432">
    <property type="component" value="Unassembled WGS sequence"/>
</dbReference>
<keyword evidence="5" id="KW-0560">Oxidoreductase</keyword>
<dbReference type="InterPro" id="IPR016167">
    <property type="entry name" value="FAD-bd_PCMH_sub1"/>
</dbReference>
<evidence type="ECO:0000313" key="7">
    <source>
        <dbReference type="EMBL" id="SNS51856.1"/>
    </source>
</evidence>
<reference evidence="8" key="1">
    <citation type="submission" date="2017-06" db="EMBL/GenBank/DDBJ databases">
        <authorList>
            <person name="Varghese N."/>
            <person name="Submissions S."/>
        </authorList>
    </citation>
    <scope>NUCLEOTIDE SEQUENCE [LARGE SCALE GENOMIC DNA]</scope>
    <source>
        <strain evidence="8">NKM1</strain>
    </source>
</reference>
<dbReference type="RefSeq" id="WP_218824248.1">
    <property type="nucleotide sequence ID" value="NZ_FZOQ01000008.1"/>
</dbReference>
<feature type="domain" description="FAD-binding PCMH-type" evidence="6">
    <location>
        <begin position="51"/>
        <end position="221"/>
    </location>
</feature>
<dbReference type="Gene3D" id="3.30.43.10">
    <property type="entry name" value="Uridine Diphospho-n-acetylenolpyruvylglucosamine Reductase, domain 2"/>
    <property type="match status" value="1"/>
</dbReference>
<dbReference type="InterPro" id="IPR036318">
    <property type="entry name" value="FAD-bd_PCMH-like_sf"/>
</dbReference>
<keyword evidence="3" id="KW-0285">Flavoprotein</keyword>
<evidence type="ECO:0000259" key="6">
    <source>
        <dbReference type="PROSITE" id="PS51387"/>
    </source>
</evidence>
<dbReference type="InterPro" id="IPR006094">
    <property type="entry name" value="Oxid_FAD_bind_N"/>
</dbReference>
<protein>
    <submittedName>
        <fullName evidence="7">FAD/FMN-containing dehydrogenase</fullName>
    </submittedName>
</protein>
<evidence type="ECO:0000313" key="8">
    <source>
        <dbReference type="Proteomes" id="UP000198432"/>
    </source>
</evidence>
<dbReference type="InterPro" id="IPR006093">
    <property type="entry name" value="Oxy_OxRdtase_FAD_BS"/>
</dbReference>
<dbReference type="PANTHER" id="PTHR42973">
    <property type="entry name" value="BINDING OXIDOREDUCTASE, PUTATIVE (AFU_ORTHOLOGUE AFUA_1G17690)-RELATED"/>
    <property type="match status" value="1"/>
</dbReference>
<gene>
    <name evidence="7" type="ORF">SAMN06296052_10811</name>
</gene>
<dbReference type="GO" id="GO:0071949">
    <property type="term" value="F:FAD binding"/>
    <property type="evidence" value="ECO:0007669"/>
    <property type="project" value="InterPro"/>
</dbReference>
<keyword evidence="8" id="KW-1185">Reference proteome</keyword>
<dbReference type="InterPro" id="IPR016166">
    <property type="entry name" value="FAD-bd_PCMH"/>
</dbReference>
<dbReference type="PANTHER" id="PTHR42973:SF39">
    <property type="entry name" value="FAD-BINDING PCMH-TYPE DOMAIN-CONTAINING PROTEIN"/>
    <property type="match status" value="1"/>
</dbReference>
<organism evidence="7 8">
    <name type="scientific">Pontibacter ummariensis</name>
    <dbReference type="NCBI Taxonomy" id="1610492"/>
    <lineage>
        <taxon>Bacteria</taxon>
        <taxon>Pseudomonadati</taxon>
        <taxon>Bacteroidota</taxon>
        <taxon>Cytophagia</taxon>
        <taxon>Cytophagales</taxon>
        <taxon>Hymenobacteraceae</taxon>
        <taxon>Pontibacter</taxon>
    </lineage>
</organism>
<evidence type="ECO:0000256" key="4">
    <source>
        <dbReference type="ARBA" id="ARBA00022827"/>
    </source>
</evidence>
<dbReference type="PROSITE" id="PS00862">
    <property type="entry name" value="OX2_COVAL_FAD"/>
    <property type="match status" value="1"/>
</dbReference>
<dbReference type="PROSITE" id="PS51387">
    <property type="entry name" value="FAD_PCMH"/>
    <property type="match status" value="1"/>
</dbReference>
<dbReference type="InterPro" id="IPR016169">
    <property type="entry name" value="FAD-bd_PCMH_sub2"/>
</dbReference>
<dbReference type="SUPFAM" id="SSF56176">
    <property type="entry name" value="FAD-binding/transporter-associated domain-like"/>
    <property type="match status" value="1"/>
</dbReference>